<sequence>MSGLVNGKWVNGDVAAEEIKNGAFHRQETTFRQTEIVAQQGRYQLFVSYLCPWASRTLIFHKLKGLENIIQLSVAEPQISDSGWEFSTPQDAGEQVGPVRFLHQLYTATDKYYTGKVSVPVLWDRLEGRIINNESADIIRILNAGFDQLTGNRLDFYPSALRADIDRWNETIYHNINNGVYKTGFAKTQESYNQAATTLFCALDEVEAHLTTHRYLAGNTLTEADWRLFVTLIRFDVAYHGAFKCNLRRIEDYPNLSNYLRELYQWPGVQETVNIDHIKAGYYGILWLNPTGIVPLGPVVDLHRPHNRAALGESVVAVTR</sequence>
<dbReference type="Proteomes" id="UP000285648">
    <property type="component" value="Unassembled WGS sequence"/>
</dbReference>
<dbReference type="EMBL" id="MJLZ01000043">
    <property type="protein sequence ID" value="RLM20106.1"/>
    <property type="molecule type" value="Genomic_DNA"/>
</dbReference>
<dbReference type="InterPro" id="IPR036282">
    <property type="entry name" value="Glutathione-S-Trfase_C_sf"/>
</dbReference>
<dbReference type="OrthoDB" id="9769158at2"/>
<dbReference type="GO" id="GO:0004364">
    <property type="term" value="F:glutathione transferase activity"/>
    <property type="evidence" value="ECO:0007669"/>
    <property type="project" value="InterPro"/>
</dbReference>
<dbReference type="RefSeq" id="WP_121576132.1">
    <property type="nucleotide sequence ID" value="NZ_MJLZ01000043.1"/>
</dbReference>
<dbReference type="SUPFAM" id="SSF52833">
    <property type="entry name" value="Thioredoxin-like"/>
    <property type="match status" value="1"/>
</dbReference>
<dbReference type="InterPro" id="IPR047047">
    <property type="entry name" value="GST_Omega-like_C"/>
</dbReference>
<dbReference type="GO" id="GO:0005737">
    <property type="term" value="C:cytoplasm"/>
    <property type="evidence" value="ECO:0007669"/>
    <property type="project" value="TreeGrafter"/>
</dbReference>
<evidence type="ECO:0000256" key="1">
    <source>
        <dbReference type="PIRSR" id="PIRSR015753-1"/>
    </source>
</evidence>
<reference evidence="5 6" key="1">
    <citation type="submission" date="2016-09" db="EMBL/GenBank/DDBJ databases">
        <authorList>
            <person name="Doonan J."/>
            <person name="Pachebat J.A."/>
            <person name="Golyshin P.N."/>
            <person name="Denman S."/>
            <person name="Mcdonald J.E."/>
        </authorList>
    </citation>
    <scope>NUCLEOTIDE SEQUENCE [LARGE SCALE GENOMIC DNA]</scope>
    <source>
        <strain evidence="5 6">NCPPB 3934</strain>
    </source>
</reference>
<evidence type="ECO:0000256" key="3">
    <source>
        <dbReference type="PIRSR" id="PIRSR015753-3"/>
    </source>
</evidence>
<feature type="active site" description="Nucleophile" evidence="1">
    <location>
        <position position="51"/>
    </location>
</feature>
<organism evidence="5 6">
    <name type="scientific">Brenneria alni</name>
    <dbReference type="NCBI Taxonomy" id="71656"/>
    <lineage>
        <taxon>Bacteria</taxon>
        <taxon>Pseudomonadati</taxon>
        <taxon>Pseudomonadota</taxon>
        <taxon>Gammaproteobacteria</taxon>
        <taxon>Enterobacterales</taxon>
        <taxon>Pectobacteriaceae</taxon>
        <taxon>Brenneria</taxon>
    </lineage>
</organism>
<dbReference type="Pfam" id="PF13410">
    <property type="entry name" value="GST_C_2"/>
    <property type="match status" value="1"/>
</dbReference>
<feature type="binding site" evidence="2">
    <location>
        <begin position="116"/>
        <end position="119"/>
    </location>
    <ligand>
        <name>glutathione</name>
        <dbReference type="ChEBI" id="CHEBI:57925"/>
    </ligand>
</feature>
<feature type="domain" description="GST C-terminal" evidence="4">
    <location>
        <begin position="158"/>
        <end position="282"/>
    </location>
</feature>
<dbReference type="PANTHER" id="PTHR32419">
    <property type="entry name" value="GLUTATHIONYL-HYDROQUINONE REDUCTASE"/>
    <property type="match status" value="1"/>
</dbReference>
<evidence type="ECO:0000313" key="6">
    <source>
        <dbReference type="Proteomes" id="UP000285648"/>
    </source>
</evidence>
<feature type="binding site" evidence="2">
    <location>
        <begin position="134"/>
        <end position="135"/>
    </location>
    <ligand>
        <name>glutathione</name>
        <dbReference type="ChEBI" id="CHEBI:57925"/>
    </ligand>
</feature>
<dbReference type="InterPro" id="IPR004045">
    <property type="entry name" value="Glutathione_S-Trfase_N"/>
</dbReference>
<accession>A0A421DKK8</accession>
<keyword evidence="6" id="KW-1185">Reference proteome</keyword>
<dbReference type="InterPro" id="IPR040079">
    <property type="entry name" value="Glutathione_S-Trfase"/>
</dbReference>
<feature type="binding site" evidence="2">
    <location>
        <position position="84"/>
    </location>
    <ligand>
        <name>glutathione</name>
        <dbReference type="ChEBI" id="CHEBI:57925"/>
    </ligand>
</feature>
<dbReference type="SFLD" id="SFLDG01206">
    <property type="entry name" value="Xi.1"/>
    <property type="match status" value="1"/>
</dbReference>
<dbReference type="InterPro" id="IPR036249">
    <property type="entry name" value="Thioredoxin-like_sf"/>
</dbReference>
<feature type="site" description="Lowers pKa of active site Cys" evidence="3">
    <location>
        <position position="239"/>
    </location>
</feature>
<dbReference type="PANTHER" id="PTHR32419:SF6">
    <property type="entry name" value="GLUTATHIONE S-TRANSFERASE OMEGA-LIKE 1-RELATED"/>
    <property type="match status" value="1"/>
</dbReference>
<protein>
    <submittedName>
        <fullName evidence="5">Glutathione-dependent reductase</fullName>
    </submittedName>
</protein>
<dbReference type="Pfam" id="PF13409">
    <property type="entry name" value="GST_N_2"/>
    <property type="match status" value="1"/>
</dbReference>
<dbReference type="SFLD" id="SFLDS00019">
    <property type="entry name" value="Glutathione_Transferase_(cytos"/>
    <property type="match status" value="1"/>
</dbReference>
<dbReference type="PROSITE" id="PS50405">
    <property type="entry name" value="GST_CTER"/>
    <property type="match status" value="1"/>
</dbReference>
<dbReference type="CDD" id="cd03190">
    <property type="entry name" value="GST_C_Omega_like"/>
    <property type="match status" value="1"/>
</dbReference>
<comment type="caution">
    <text evidence="5">The sequence shown here is derived from an EMBL/GenBank/DDBJ whole genome shotgun (WGS) entry which is preliminary data.</text>
</comment>
<evidence type="ECO:0000256" key="2">
    <source>
        <dbReference type="PIRSR" id="PIRSR015753-2"/>
    </source>
</evidence>
<gene>
    <name evidence="5" type="ORF">BIY29_15885</name>
</gene>
<dbReference type="PIRSF" id="PIRSF015753">
    <property type="entry name" value="GST"/>
    <property type="match status" value="1"/>
</dbReference>
<dbReference type="SUPFAM" id="SSF47616">
    <property type="entry name" value="GST C-terminal domain-like"/>
    <property type="match status" value="1"/>
</dbReference>
<dbReference type="InterPro" id="IPR016639">
    <property type="entry name" value="GST_Omega/GSH"/>
</dbReference>
<dbReference type="Gene3D" id="1.20.1050.10">
    <property type="match status" value="1"/>
</dbReference>
<evidence type="ECO:0000313" key="5">
    <source>
        <dbReference type="EMBL" id="RLM20106.1"/>
    </source>
</evidence>
<name>A0A421DKK8_9GAMM</name>
<dbReference type="Gene3D" id="3.40.30.10">
    <property type="entry name" value="Glutaredoxin"/>
    <property type="match status" value="1"/>
</dbReference>
<dbReference type="AlphaFoldDB" id="A0A421DKK8"/>
<dbReference type="InterPro" id="IPR010987">
    <property type="entry name" value="Glutathione-S-Trfase_C-like"/>
</dbReference>
<feature type="active site" description="Proton donor/acceptor" evidence="1">
    <location>
        <position position="181"/>
    </location>
</feature>
<evidence type="ECO:0000259" key="4">
    <source>
        <dbReference type="PROSITE" id="PS50405"/>
    </source>
</evidence>
<proteinExistence type="predicted"/>
<dbReference type="SFLD" id="SFLDG01148">
    <property type="entry name" value="Xi_(cytGST)"/>
    <property type="match status" value="1"/>
</dbReference>
<feature type="site" description="Lowers pKa of active site Cys" evidence="3">
    <location>
        <position position="282"/>
    </location>
</feature>